<evidence type="ECO:0000259" key="19">
    <source>
        <dbReference type="PROSITE" id="PS51483"/>
    </source>
</evidence>
<dbReference type="PROSITE" id="PS51447">
    <property type="entry name" value="FDX_ACB"/>
    <property type="match status" value="1"/>
</dbReference>
<keyword evidence="21" id="KW-1185">Reference proteome</keyword>
<dbReference type="PANTHER" id="PTHR10947">
    <property type="entry name" value="PHENYLALANYL-TRNA SYNTHETASE BETA CHAIN AND LEUCINE-RICH REPEAT-CONTAINING PROTEIN 47"/>
    <property type="match status" value="1"/>
</dbReference>
<feature type="domain" description="B5" evidence="19">
    <location>
        <begin position="422"/>
        <end position="497"/>
    </location>
</feature>
<evidence type="ECO:0000256" key="6">
    <source>
        <dbReference type="ARBA" id="ARBA00022598"/>
    </source>
</evidence>
<evidence type="ECO:0000256" key="1">
    <source>
        <dbReference type="ARBA" id="ARBA00004496"/>
    </source>
</evidence>
<dbReference type="AlphaFoldDB" id="A0A563DSX3"/>
<evidence type="ECO:0000256" key="9">
    <source>
        <dbReference type="ARBA" id="ARBA00022840"/>
    </source>
</evidence>
<dbReference type="InterPro" id="IPR004532">
    <property type="entry name" value="Phe-tRNA-ligase_IIc_bsu_bact"/>
</dbReference>
<dbReference type="Gene3D" id="3.30.930.10">
    <property type="entry name" value="Bira Bifunctional Protein, Domain 2"/>
    <property type="match status" value="1"/>
</dbReference>
<feature type="binding site" evidence="15">
    <location>
        <position position="475"/>
    </location>
    <ligand>
        <name>Mg(2+)</name>
        <dbReference type="ChEBI" id="CHEBI:18420"/>
        <note>shared with alpha subunit</note>
    </ligand>
</feature>
<dbReference type="InterPro" id="IPR005121">
    <property type="entry name" value="Fdx_antiC-bd"/>
</dbReference>
<dbReference type="InterPro" id="IPR002547">
    <property type="entry name" value="tRNA-bd_dom"/>
</dbReference>
<dbReference type="GO" id="GO:0006432">
    <property type="term" value="P:phenylalanyl-tRNA aminoacylation"/>
    <property type="evidence" value="ECO:0007669"/>
    <property type="project" value="UniProtKB-UniRule"/>
</dbReference>
<dbReference type="GO" id="GO:0000049">
    <property type="term" value="F:tRNA binding"/>
    <property type="evidence" value="ECO:0007669"/>
    <property type="project" value="UniProtKB-UniRule"/>
</dbReference>
<dbReference type="InterPro" id="IPR009061">
    <property type="entry name" value="DNA-bd_dom_put_sf"/>
</dbReference>
<evidence type="ECO:0000256" key="3">
    <source>
        <dbReference type="ARBA" id="ARBA00011209"/>
    </source>
</evidence>
<evidence type="ECO:0000256" key="16">
    <source>
        <dbReference type="PROSITE-ProRule" id="PRU00209"/>
    </source>
</evidence>
<feature type="binding site" evidence="15">
    <location>
        <position position="485"/>
    </location>
    <ligand>
        <name>Mg(2+)</name>
        <dbReference type="ChEBI" id="CHEBI:18420"/>
        <note>shared with alpha subunit</note>
    </ligand>
</feature>
<accession>A0A563DSX3</accession>
<dbReference type="Gene3D" id="3.30.70.380">
    <property type="entry name" value="Ferrodoxin-fold anticodon-binding domain"/>
    <property type="match status" value="1"/>
</dbReference>
<dbReference type="InterPro" id="IPR045060">
    <property type="entry name" value="Phe-tRNA-ligase_IIc_bsu"/>
</dbReference>
<dbReference type="FunFam" id="3.30.70.380:FF:000001">
    <property type="entry name" value="Phenylalanine--tRNA ligase beta subunit"/>
    <property type="match status" value="1"/>
</dbReference>
<dbReference type="CDD" id="cd02796">
    <property type="entry name" value="tRNA_bind_bactPheRS"/>
    <property type="match status" value="1"/>
</dbReference>
<dbReference type="Gene3D" id="3.50.40.10">
    <property type="entry name" value="Phenylalanyl-trna Synthetase, Chain B, domain 3"/>
    <property type="match status" value="1"/>
</dbReference>
<dbReference type="Pfam" id="PF03484">
    <property type="entry name" value="B5"/>
    <property type="match status" value="1"/>
</dbReference>
<evidence type="ECO:0000259" key="18">
    <source>
        <dbReference type="PROSITE" id="PS51447"/>
    </source>
</evidence>
<organism evidence="20 21">
    <name type="scientific">Leekyejoonella antrihumi</name>
    <dbReference type="NCBI Taxonomy" id="1660198"/>
    <lineage>
        <taxon>Bacteria</taxon>
        <taxon>Bacillati</taxon>
        <taxon>Actinomycetota</taxon>
        <taxon>Actinomycetes</taxon>
        <taxon>Micrococcales</taxon>
        <taxon>Dermacoccaceae</taxon>
        <taxon>Leekyejoonella</taxon>
    </lineage>
</organism>
<feature type="domain" description="FDX-ACB" evidence="18">
    <location>
        <begin position="748"/>
        <end position="841"/>
    </location>
</feature>
<keyword evidence="10 15" id="KW-0460">Magnesium</keyword>
<evidence type="ECO:0000256" key="7">
    <source>
        <dbReference type="ARBA" id="ARBA00022723"/>
    </source>
</evidence>
<dbReference type="InterPro" id="IPR005146">
    <property type="entry name" value="B3/B4_tRNA-bd"/>
</dbReference>
<dbReference type="RefSeq" id="WP_146320385.1">
    <property type="nucleotide sequence ID" value="NZ_VCQV01000043.1"/>
</dbReference>
<gene>
    <name evidence="15" type="primary">pheT</name>
    <name evidence="20" type="ORF">FGL98_21525</name>
</gene>
<dbReference type="FunFam" id="3.30.56.10:FF:000002">
    <property type="entry name" value="Phenylalanine--tRNA ligase beta subunit"/>
    <property type="match status" value="1"/>
</dbReference>
<evidence type="ECO:0000256" key="14">
    <source>
        <dbReference type="ARBA" id="ARBA00049255"/>
    </source>
</evidence>
<evidence type="ECO:0000256" key="10">
    <source>
        <dbReference type="ARBA" id="ARBA00022842"/>
    </source>
</evidence>
<keyword evidence="12 15" id="KW-0648">Protein biosynthesis</keyword>
<dbReference type="Pfam" id="PF03147">
    <property type="entry name" value="FDX-ACB"/>
    <property type="match status" value="1"/>
</dbReference>
<evidence type="ECO:0000256" key="4">
    <source>
        <dbReference type="ARBA" id="ARBA00022490"/>
    </source>
</evidence>
<dbReference type="SMART" id="SM00873">
    <property type="entry name" value="B3_4"/>
    <property type="match status" value="1"/>
</dbReference>
<dbReference type="InterPro" id="IPR005147">
    <property type="entry name" value="tRNA_synthase_B5-dom"/>
</dbReference>
<comment type="subcellular location">
    <subcellularLocation>
        <location evidence="1 15">Cytoplasm</location>
    </subcellularLocation>
</comment>
<dbReference type="PROSITE" id="PS51483">
    <property type="entry name" value="B5"/>
    <property type="match status" value="1"/>
</dbReference>
<reference evidence="20 21" key="2">
    <citation type="submission" date="2019-08" db="EMBL/GenBank/DDBJ databases">
        <title>Jejuicoccus antrihumi gen. nov., sp. nov., a new member of the family Dermacoccaceae isolated from a cave.</title>
        <authorList>
            <person name="Schumann P."/>
            <person name="Kim I.S."/>
        </authorList>
    </citation>
    <scope>NUCLEOTIDE SEQUENCE [LARGE SCALE GENOMIC DNA]</scope>
    <source>
        <strain evidence="20 21">C5-26</strain>
    </source>
</reference>
<evidence type="ECO:0000313" key="20">
    <source>
        <dbReference type="EMBL" id="TWP33347.1"/>
    </source>
</evidence>
<dbReference type="SUPFAM" id="SSF54991">
    <property type="entry name" value="Anticodon-binding domain of PheRS"/>
    <property type="match status" value="1"/>
</dbReference>
<feature type="binding site" evidence="15">
    <location>
        <position position="484"/>
    </location>
    <ligand>
        <name>Mg(2+)</name>
        <dbReference type="ChEBI" id="CHEBI:18420"/>
        <note>shared with alpha subunit</note>
    </ligand>
</feature>
<comment type="caution">
    <text evidence="20">The sequence shown here is derived from an EMBL/GenBank/DDBJ whole genome shotgun (WGS) entry which is preliminary data.</text>
</comment>
<dbReference type="SUPFAM" id="SSF50249">
    <property type="entry name" value="Nucleic acid-binding proteins"/>
    <property type="match status" value="1"/>
</dbReference>
<dbReference type="InterPro" id="IPR036690">
    <property type="entry name" value="Fdx_antiC-bd_sf"/>
</dbReference>
<keyword evidence="4 15" id="KW-0963">Cytoplasm</keyword>
<keyword evidence="6 15" id="KW-0436">Ligase</keyword>
<keyword evidence="9 15" id="KW-0067">ATP-binding</keyword>
<dbReference type="Gene3D" id="2.40.50.140">
    <property type="entry name" value="Nucleic acid-binding proteins"/>
    <property type="match status" value="1"/>
</dbReference>
<dbReference type="NCBIfam" id="TIGR00472">
    <property type="entry name" value="pheT_bact"/>
    <property type="match status" value="1"/>
</dbReference>
<evidence type="ECO:0000256" key="15">
    <source>
        <dbReference type="HAMAP-Rule" id="MF_00283"/>
    </source>
</evidence>
<dbReference type="OrthoDB" id="9805455at2"/>
<keyword evidence="7 15" id="KW-0479">Metal-binding</keyword>
<evidence type="ECO:0000313" key="21">
    <source>
        <dbReference type="Proteomes" id="UP000320244"/>
    </source>
</evidence>
<dbReference type="InterPro" id="IPR033714">
    <property type="entry name" value="tRNA_bind_bactPheRS"/>
</dbReference>
<evidence type="ECO:0000256" key="13">
    <source>
        <dbReference type="ARBA" id="ARBA00023146"/>
    </source>
</evidence>
<comment type="subunit">
    <text evidence="3 15">Tetramer of two alpha and two beta subunits.</text>
</comment>
<keyword evidence="5 16" id="KW-0820">tRNA-binding</keyword>
<proteinExistence type="inferred from homology"/>
<evidence type="ECO:0000256" key="5">
    <source>
        <dbReference type="ARBA" id="ARBA00022555"/>
    </source>
</evidence>
<keyword evidence="13 15" id="KW-0030">Aminoacyl-tRNA synthetase</keyword>
<dbReference type="HAMAP" id="MF_00283">
    <property type="entry name" value="Phe_tRNA_synth_beta1"/>
    <property type="match status" value="1"/>
</dbReference>
<feature type="domain" description="TRNA-binding" evidence="17">
    <location>
        <begin position="40"/>
        <end position="161"/>
    </location>
</feature>
<dbReference type="EMBL" id="VCQV01000043">
    <property type="protein sequence ID" value="TWP33347.1"/>
    <property type="molecule type" value="Genomic_DNA"/>
</dbReference>
<comment type="catalytic activity">
    <reaction evidence="14 15">
        <text>tRNA(Phe) + L-phenylalanine + ATP = L-phenylalanyl-tRNA(Phe) + AMP + diphosphate + H(+)</text>
        <dbReference type="Rhea" id="RHEA:19413"/>
        <dbReference type="Rhea" id="RHEA-COMP:9668"/>
        <dbReference type="Rhea" id="RHEA-COMP:9699"/>
        <dbReference type="ChEBI" id="CHEBI:15378"/>
        <dbReference type="ChEBI" id="CHEBI:30616"/>
        <dbReference type="ChEBI" id="CHEBI:33019"/>
        <dbReference type="ChEBI" id="CHEBI:58095"/>
        <dbReference type="ChEBI" id="CHEBI:78442"/>
        <dbReference type="ChEBI" id="CHEBI:78531"/>
        <dbReference type="ChEBI" id="CHEBI:456215"/>
        <dbReference type="EC" id="6.1.1.20"/>
    </reaction>
</comment>
<dbReference type="InterPro" id="IPR041616">
    <property type="entry name" value="PheRS_beta_core"/>
</dbReference>
<dbReference type="InterPro" id="IPR012340">
    <property type="entry name" value="NA-bd_OB-fold"/>
</dbReference>
<dbReference type="InterPro" id="IPR045864">
    <property type="entry name" value="aa-tRNA-synth_II/BPL/LPL"/>
</dbReference>
<evidence type="ECO:0000256" key="11">
    <source>
        <dbReference type="ARBA" id="ARBA00022884"/>
    </source>
</evidence>
<protein>
    <recommendedName>
        <fullName evidence="15">Phenylalanine--tRNA ligase beta subunit</fullName>
        <ecNumber evidence="15">6.1.1.20</ecNumber>
    </recommendedName>
    <alternativeName>
        <fullName evidence="15">Phenylalanyl-tRNA synthetase beta subunit</fullName>
        <shortName evidence="15">PheRS</shortName>
    </alternativeName>
</protein>
<dbReference type="SUPFAM" id="SSF46955">
    <property type="entry name" value="Putative DNA-binding domain"/>
    <property type="match status" value="1"/>
</dbReference>
<feature type="binding site" evidence="15">
    <location>
        <position position="481"/>
    </location>
    <ligand>
        <name>Mg(2+)</name>
        <dbReference type="ChEBI" id="CHEBI:18420"/>
        <note>shared with alpha subunit</note>
    </ligand>
</feature>
<comment type="cofactor">
    <cofactor evidence="15">
        <name>Mg(2+)</name>
        <dbReference type="ChEBI" id="CHEBI:18420"/>
    </cofactor>
    <text evidence="15">Binds 2 magnesium ions per tetramer.</text>
</comment>
<sequence>MRVPVEWLREYVAVPKDARGVDVAASLVQVGLEEEGVHGGQVTGPLVVGKVLTLDPEPQKNGKTINWCSVDVGAANGTGEPQGIVCGAHNFQVDELVVVVLPGAELPGGFAISARKTYGHVSAGMICAADELGLPDDGSGGIIRLADLLPSADVKPGDDAIPLLGLDRETVEINVTPDRGYCFSLRGVAREYAHATGAEFTDPALDLAARAPASNEAGYEVRLEDDAPLRGNQGCDRYVARIVRGIDLTAATPAWLATRLTEAGMRPISLAVDVTNYVMLALGQPLHAFDVQTLQGPIVVRRARQGEKLKTLDDVERALYPEDLLITDGGDKALAIAGVMGGEDSEVTASTTDVLIESAHFDATTVARSSRRHKLPSEAARRFERGVDPQAAPAAAQLAVDLLVQLGGGNVDQGVTDVGAPPTPEAIELDPTLPSRLVGVDYSTDDVVGVLREIGCEVDTSGDALSVVPPSWRPDLHTAPDLVEEVARIKGYDRIPSILPTPPGGRGLTHGQRVRRVVADALAAQGLSEVWTAPFVSDERHVALGYDAEQARARTVRIANPLSEQQPLMRISVLSTLVDTLRRNISRGVKDVAIFELGLVLAREGEQQHALTSPVGVHPAPEVLDAIRAAVPPQPRHLAILLSGETEHAGWWGAGRPADWSDAVALVRSVGTALALEVSVRADDAMPFHPGRCACFALPDGTLVGHAGELHPKVCQALGLPARVVGAEIDVDVLIHASDQAVVSRPIATYPLVQSDVALVVDQSVTAAEVEAVLRSGAGDLLEQIVLFDTYQGDQVEDGKKSLAYRLSFRALDRTLTTQEVNTLRDRAVAAAGSATGAVQRT</sequence>
<evidence type="ECO:0000256" key="2">
    <source>
        <dbReference type="ARBA" id="ARBA00008653"/>
    </source>
</evidence>
<dbReference type="Pfam" id="PF01588">
    <property type="entry name" value="tRNA_bind"/>
    <property type="match status" value="1"/>
</dbReference>
<dbReference type="CDD" id="cd00769">
    <property type="entry name" value="PheRS_beta_core"/>
    <property type="match status" value="1"/>
</dbReference>
<dbReference type="EC" id="6.1.1.20" evidence="15"/>
<dbReference type="SUPFAM" id="SSF56037">
    <property type="entry name" value="PheT/TilS domain"/>
    <property type="match status" value="1"/>
</dbReference>
<dbReference type="GO" id="GO:0005524">
    <property type="term" value="F:ATP binding"/>
    <property type="evidence" value="ECO:0007669"/>
    <property type="project" value="UniProtKB-UniRule"/>
</dbReference>
<dbReference type="Proteomes" id="UP000320244">
    <property type="component" value="Unassembled WGS sequence"/>
</dbReference>
<dbReference type="InterPro" id="IPR020825">
    <property type="entry name" value="Phe-tRNA_synthase-like_B3/B4"/>
</dbReference>
<dbReference type="GO" id="GO:0009328">
    <property type="term" value="C:phenylalanine-tRNA ligase complex"/>
    <property type="evidence" value="ECO:0007669"/>
    <property type="project" value="TreeGrafter"/>
</dbReference>
<dbReference type="SUPFAM" id="SSF55681">
    <property type="entry name" value="Class II aaRS and biotin synthetases"/>
    <property type="match status" value="1"/>
</dbReference>
<dbReference type="PROSITE" id="PS50886">
    <property type="entry name" value="TRBD"/>
    <property type="match status" value="1"/>
</dbReference>
<dbReference type="FunFam" id="3.50.40.10:FF:000001">
    <property type="entry name" value="Phenylalanine--tRNA ligase beta subunit"/>
    <property type="match status" value="1"/>
</dbReference>
<dbReference type="Pfam" id="PF17759">
    <property type="entry name" value="tRNA_synthFbeta"/>
    <property type="match status" value="1"/>
</dbReference>
<comment type="similarity">
    <text evidence="2 15">Belongs to the phenylalanyl-tRNA synthetase beta subunit family. Type 1 subfamily.</text>
</comment>
<dbReference type="SMART" id="SM00874">
    <property type="entry name" value="B5"/>
    <property type="match status" value="1"/>
</dbReference>
<dbReference type="Pfam" id="PF03483">
    <property type="entry name" value="B3_4"/>
    <property type="match status" value="1"/>
</dbReference>
<evidence type="ECO:0000259" key="17">
    <source>
        <dbReference type="PROSITE" id="PS50886"/>
    </source>
</evidence>
<name>A0A563DSX3_9MICO</name>
<dbReference type="SMART" id="SM00896">
    <property type="entry name" value="FDX-ACB"/>
    <property type="match status" value="1"/>
</dbReference>
<evidence type="ECO:0000256" key="8">
    <source>
        <dbReference type="ARBA" id="ARBA00022741"/>
    </source>
</evidence>
<dbReference type="GO" id="GO:0000287">
    <property type="term" value="F:magnesium ion binding"/>
    <property type="evidence" value="ECO:0007669"/>
    <property type="project" value="UniProtKB-UniRule"/>
</dbReference>
<dbReference type="Gene3D" id="3.30.56.10">
    <property type="match status" value="2"/>
</dbReference>
<reference evidence="20 21" key="1">
    <citation type="submission" date="2019-05" db="EMBL/GenBank/DDBJ databases">
        <authorList>
            <person name="Lee S.D."/>
        </authorList>
    </citation>
    <scope>NUCLEOTIDE SEQUENCE [LARGE SCALE GENOMIC DNA]</scope>
    <source>
        <strain evidence="20 21">C5-26</strain>
    </source>
</reference>
<dbReference type="GO" id="GO:0004826">
    <property type="term" value="F:phenylalanine-tRNA ligase activity"/>
    <property type="evidence" value="ECO:0007669"/>
    <property type="project" value="UniProtKB-UniRule"/>
</dbReference>
<dbReference type="PANTHER" id="PTHR10947:SF0">
    <property type="entry name" value="PHENYLALANINE--TRNA LIGASE BETA SUBUNIT"/>
    <property type="match status" value="1"/>
</dbReference>
<keyword evidence="8 15" id="KW-0547">Nucleotide-binding</keyword>
<keyword evidence="11 16" id="KW-0694">RNA-binding</keyword>
<evidence type="ECO:0000256" key="12">
    <source>
        <dbReference type="ARBA" id="ARBA00022917"/>
    </source>
</evidence>